<reference evidence="7" key="1">
    <citation type="submission" date="2020-03" db="EMBL/GenBank/DDBJ databases">
        <title>A high-quality chromosome-level genome assembly of a woody plant with both climbing and erect habits, Rhamnella rubrinervis.</title>
        <authorList>
            <person name="Lu Z."/>
            <person name="Yang Y."/>
            <person name="Zhu X."/>
            <person name="Sun Y."/>
        </authorList>
    </citation>
    <scope>NUCLEOTIDE SEQUENCE</scope>
    <source>
        <strain evidence="7">BYM</strain>
        <tissue evidence="7">Leaf</tissue>
    </source>
</reference>
<dbReference type="Pfam" id="PF20430">
    <property type="entry name" value="Eplus_motif"/>
    <property type="match status" value="1"/>
</dbReference>
<feature type="domain" description="N-acetyltransferase" evidence="6">
    <location>
        <begin position="993"/>
        <end position="1136"/>
    </location>
</feature>
<dbReference type="OrthoDB" id="185373at2759"/>
<sequence>MPLFLLHLNPNWKHILSPLTTTFNTALFSTAPATIPVITTTLLKECKSLIHAKIIHQQILVQGLTNCITDLIGMYIASNAPIHAMSLLQRVEPSPPSVFWWNALMRRAVRTGLLHDVLNLYRRMLRLGWKPDHYTFPFVLKACGELPSFRRGSSFHAVVCASGFEVNVFVCNAVVTMYGRCGVLDDARQMFEELFKRGMSDIVSWNSLVAAYVQNGDSKNAIGMFDRMMEDYSIRPDAVSIVNVLPACGVMGMSKWGKQVHGFSIRSGLFEDVFVGNAVVDMYAKCGMMDEANKVFDQMKVKDVVSWNAMVTGYSQIGRFEDVFSLYNKMQMEKIELNVVTWTAVIAGYAQRGCGYEALDVFRQMKACGSEPNAVTLVSLLSGCASVGALVNGKEIHCYAIKSTLNLDGGDPGEDLMVINGLIDMYAKCKGVEVARKMFDLIAIKERNVVTWTVMIGGYAQHGEANNALELFSQMLAHDNNTKPNAFTISCVLMACARLGALRCGRQIHGYVMRNQYDSVMLFVSNCLIDMYTKSGDIDAARVVFDNMEQRNAVSWTSLMTGYGMHGRGKEAIQVFDEMRRVGLVPDGITFVVVLYACSHSGMIDEGMGYFHGMSKDYGVPPGVEHYACMVDLLGRAGRLDEALKLTNDMPVEPTPIIWVALLSACRTHGNVELGEYAANKLVELESENDGSYTLLSNIYANARRWKDVARIRSLMKHTGIRKRPGCSWVQDKKGTITFYVGDRSHPQSQQIYEILAKLIERIKAIGYVPETRFALHDVDDEEKGDLLNEHSEKLALAYSILTSPPGLPIRITKNLRVCGDCHSAITYISMIIESEIILRDSSRFHHFKKGSCSCQGYCNLTGNFVSGKAEGAQERRPTLKKQLCDVLNAMETKGLSSKPLKDDRNSANSSINRETRILEKKKAIDEVIKAASSKKDPLSSLSTLCHYHKKGISVHLEPGQGDKLSFPVKQYIQNLLKVNMEGPYGSEWPVEEKIKRREMVAPEARYIFVYEALGACQCESSTMHAEKRTSASCLKHKEPMIGFLHYRFVVEEEVPVLYVYELQLEPHVQGKGLGKFLMQLIELIAQKNHMGAVVLTVQKANLDAMNFYRSKLGYLISSTSPSRVDPSIGLEKSYEILCKTFSDDAKACLEASFLEFIVFSVDVPRTSKVGANGVIGVVRSEFCSIRLSVPPIPTSPTNNAVQLYRAFKASLCKILHGSFAPSKGAFLDNDDTRKKRDVLLVVSHPDDESMFFSPTISYLTSRGHNLHILCLSIGDADGKGNIRKEELYEACAILKVPLQQVKILDHPDLQDGFGKVWDHNLLAKIIREEVVNHGIETIITFDSYGVSGHCNHCDVHHGIRQLVHDNTQRNIEAWELVSTNILRKYSGPVDMWLSYLYAMQCSSGVVHCLVNEHPQKSFLAMARHSSQWVPQAFRSVFQLYVCEHTAKDQLDVERKLHAQPWEKLLQSSLKFHGDIVI</sequence>
<evidence type="ECO:0000313" key="8">
    <source>
        <dbReference type="Proteomes" id="UP000796880"/>
    </source>
</evidence>
<comment type="similarity">
    <text evidence="2">Belongs to the PPR family. PCMP-H subfamily.</text>
</comment>
<evidence type="ECO:0000256" key="3">
    <source>
        <dbReference type="ARBA" id="ARBA00012176"/>
    </source>
</evidence>
<dbReference type="Pfam" id="PF14432">
    <property type="entry name" value="DYW_deaminase"/>
    <property type="match status" value="1"/>
</dbReference>
<accession>A0A8K0GXI6</accession>
<feature type="repeat" description="PPR" evidence="5">
    <location>
        <begin position="552"/>
        <end position="586"/>
    </location>
</feature>
<dbReference type="InterPro" id="IPR003737">
    <property type="entry name" value="GlcNAc_PI_deacetylase-related"/>
</dbReference>
<dbReference type="PROSITE" id="PS51375">
    <property type="entry name" value="PPR"/>
    <property type="match status" value="8"/>
</dbReference>
<evidence type="ECO:0000256" key="4">
    <source>
        <dbReference type="ARBA" id="ARBA00022737"/>
    </source>
</evidence>
<evidence type="ECO:0000256" key="2">
    <source>
        <dbReference type="ARBA" id="ARBA00006643"/>
    </source>
</evidence>
<dbReference type="Gene3D" id="3.40.630.30">
    <property type="match status" value="1"/>
</dbReference>
<feature type="repeat" description="PPR" evidence="5">
    <location>
        <begin position="201"/>
        <end position="236"/>
    </location>
</feature>
<dbReference type="GO" id="GO:0000225">
    <property type="term" value="F:N-acetylglucosaminylphosphatidylinositol deacetylase activity"/>
    <property type="evidence" value="ECO:0007669"/>
    <property type="project" value="UniProtKB-EC"/>
</dbReference>
<dbReference type="Pfam" id="PF02585">
    <property type="entry name" value="PIG-L"/>
    <property type="match status" value="1"/>
</dbReference>
<dbReference type="Pfam" id="PF13041">
    <property type="entry name" value="PPR_2"/>
    <property type="match status" value="4"/>
</dbReference>
<proteinExistence type="inferred from homology"/>
<dbReference type="Gene3D" id="1.25.40.10">
    <property type="entry name" value="Tetratricopeptide repeat domain"/>
    <property type="match status" value="5"/>
</dbReference>
<feature type="repeat" description="PPR" evidence="5">
    <location>
        <begin position="167"/>
        <end position="197"/>
    </location>
</feature>
<dbReference type="FunFam" id="1.25.40.10:FF:000073">
    <property type="entry name" value="Pentatricopeptide repeat-containing protein chloroplastic"/>
    <property type="match status" value="1"/>
</dbReference>
<keyword evidence="4" id="KW-0677">Repeat</keyword>
<dbReference type="EC" id="3.5.1.89" evidence="3"/>
<dbReference type="GO" id="GO:0003723">
    <property type="term" value="F:RNA binding"/>
    <property type="evidence" value="ECO:0007669"/>
    <property type="project" value="InterPro"/>
</dbReference>
<feature type="repeat" description="PPR" evidence="5">
    <location>
        <begin position="97"/>
        <end position="131"/>
    </location>
</feature>
<dbReference type="Pfam" id="PF00583">
    <property type="entry name" value="Acetyltransf_1"/>
    <property type="match status" value="1"/>
</dbReference>
<feature type="repeat" description="PPR" evidence="5">
    <location>
        <begin position="338"/>
        <end position="372"/>
    </location>
</feature>
<dbReference type="InterPro" id="IPR011990">
    <property type="entry name" value="TPR-like_helical_dom_sf"/>
</dbReference>
<dbReference type="SUPFAM" id="SSF55729">
    <property type="entry name" value="Acyl-CoA N-acyltransferases (Nat)"/>
    <property type="match status" value="1"/>
</dbReference>
<dbReference type="InterPro" id="IPR032867">
    <property type="entry name" value="DYW_dom"/>
</dbReference>
<protein>
    <recommendedName>
        <fullName evidence="3">N-acetylglucosaminylphosphatidylinositol deacetylase</fullName>
        <ecNumber evidence="3">3.5.1.89</ecNumber>
    </recommendedName>
</protein>
<evidence type="ECO:0000256" key="5">
    <source>
        <dbReference type="PROSITE-ProRule" id="PRU00708"/>
    </source>
</evidence>
<dbReference type="InterPro" id="IPR002885">
    <property type="entry name" value="PPR_rpt"/>
</dbReference>
<feature type="repeat" description="PPR" evidence="5">
    <location>
        <begin position="272"/>
        <end position="302"/>
    </location>
</feature>
<feature type="repeat" description="PPR" evidence="5">
    <location>
        <begin position="303"/>
        <end position="337"/>
    </location>
</feature>
<dbReference type="InterPro" id="IPR000182">
    <property type="entry name" value="GNAT_dom"/>
</dbReference>
<dbReference type="EMBL" id="VOIH02000009">
    <property type="protein sequence ID" value="KAF3438310.1"/>
    <property type="molecule type" value="Genomic_DNA"/>
</dbReference>
<dbReference type="GO" id="GO:0009451">
    <property type="term" value="P:RNA modification"/>
    <property type="evidence" value="ECO:0007669"/>
    <property type="project" value="InterPro"/>
</dbReference>
<dbReference type="GO" id="GO:0008270">
    <property type="term" value="F:zinc ion binding"/>
    <property type="evidence" value="ECO:0007669"/>
    <property type="project" value="InterPro"/>
</dbReference>
<dbReference type="Gene3D" id="3.40.50.10320">
    <property type="entry name" value="LmbE-like"/>
    <property type="match status" value="1"/>
</dbReference>
<dbReference type="NCBIfam" id="TIGR00756">
    <property type="entry name" value="PPR"/>
    <property type="match status" value="8"/>
</dbReference>
<dbReference type="InterPro" id="IPR016181">
    <property type="entry name" value="Acyl_CoA_acyltransferase"/>
</dbReference>
<dbReference type="FunFam" id="1.25.40.10:FF:000393">
    <property type="entry name" value="Pentatricopeptide repeat-containing protein At1g20230"/>
    <property type="match status" value="1"/>
</dbReference>
<evidence type="ECO:0000256" key="1">
    <source>
        <dbReference type="ARBA" id="ARBA00006066"/>
    </source>
</evidence>
<keyword evidence="8" id="KW-1185">Reference proteome</keyword>
<feature type="repeat" description="PPR" evidence="5">
    <location>
        <begin position="448"/>
        <end position="482"/>
    </location>
</feature>
<dbReference type="InterPro" id="IPR024078">
    <property type="entry name" value="LmbE-like_dom_sf"/>
</dbReference>
<dbReference type="PROSITE" id="PS51186">
    <property type="entry name" value="GNAT"/>
    <property type="match status" value="1"/>
</dbReference>
<dbReference type="FunFam" id="1.25.40.10:FF:000344">
    <property type="entry name" value="Pentatricopeptide repeat-containing protein"/>
    <property type="match status" value="1"/>
</dbReference>
<comment type="caution">
    <text evidence="7">The sequence shown here is derived from an EMBL/GenBank/DDBJ whole genome shotgun (WGS) entry which is preliminary data.</text>
</comment>
<dbReference type="PANTHER" id="PTHR47926:SF445">
    <property type="entry name" value="DYW DOMAIN-CONTAINING PROTEIN"/>
    <property type="match status" value="1"/>
</dbReference>
<dbReference type="PANTHER" id="PTHR47926">
    <property type="entry name" value="PENTATRICOPEPTIDE REPEAT-CONTAINING PROTEIN"/>
    <property type="match status" value="1"/>
</dbReference>
<dbReference type="CDD" id="cd04301">
    <property type="entry name" value="NAT_SF"/>
    <property type="match status" value="1"/>
</dbReference>
<gene>
    <name evidence="7" type="ORF">FNV43_RR21072</name>
</gene>
<dbReference type="Pfam" id="PF20431">
    <property type="entry name" value="E_motif"/>
    <property type="match status" value="1"/>
</dbReference>
<dbReference type="Pfam" id="PF01535">
    <property type="entry name" value="PPR"/>
    <property type="match status" value="6"/>
</dbReference>
<dbReference type="SUPFAM" id="SSF102588">
    <property type="entry name" value="LmbE-like"/>
    <property type="match status" value="1"/>
</dbReference>
<dbReference type="Proteomes" id="UP000796880">
    <property type="component" value="Unassembled WGS sequence"/>
</dbReference>
<dbReference type="FunFam" id="1.25.40.10:FF:000305">
    <property type="entry name" value="Pentatricopeptide repeat-containing protein mitochondrial"/>
    <property type="match status" value="1"/>
</dbReference>
<evidence type="ECO:0000259" key="6">
    <source>
        <dbReference type="PROSITE" id="PS51186"/>
    </source>
</evidence>
<dbReference type="InterPro" id="IPR046848">
    <property type="entry name" value="E_motif"/>
</dbReference>
<evidence type="ECO:0000313" key="7">
    <source>
        <dbReference type="EMBL" id="KAF3438310.1"/>
    </source>
</evidence>
<dbReference type="SUPFAM" id="SSF48452">
    <property type="entry name" value="TPR-like"/>
    <property type="match status" value="1"/>
</dbReference>
<dbReference type="GO" id="GO:0016747">
    <property type="term" value="F:acyltransferase activity, transferring groups other than amino-acyl groups"/>
    <property type="evidence" value="ECO:0007669"/>
    <property type="project" value="InterPro"/>
</dbReference>
<name>A0A8K0GXI6_9ROSA</name>
<dbReference type="InterPro" id="IPR046849">
    <property type="entry name" value="E2_motif"/>
</dbReference>
<organism evidence="7 8">
    <name type="scientific">Rhamnella rubrinervis</name>
    <dbReference type="NCBI Taxonomy" id="2594499"/>
    <lineage>
        <taxon>Eukaryota</taxon>
        <taxon>Viridiplantae</taxon>
        <taxon>Streptophyta</taxon>
        <taxon>Embryophyta</taxon>
        <taxon>Tracheophyta</taxon>
        <taxon>Spermatophyta</taxon>
        <taxon>Magnoliopsida</taxon>
        <taxon>eudicotyledons</taxon>
        <taxon>Gunneridae</taxon>
        <taxon>Pentapetalae</taxon>
        <taxon>rosids</taxon>
        <taxon>fabids</taxon>
        <taxon>Rosales</taxon>
        <taxon>Rhamnaceae</taxon>
        <taxon>rhamnoid group</taxon>
        <taxon>Rhamneae</taxon>
        <taxon>Rhamnella</taxon>
    </lineage>
</organism>
<dbReference type="InterPro" id="IPR046960">
    <property type="entry name" value="PPR_At4g14850-like_plant"/>
</dbReference>
<comment type="similarity">
    <text evidence="1">Belongs to the PIGL family.</text>
</comment>